<proteinExistence type="predicted"/>
<name>A0ABU4RWE5_9GAMM</name>
<dbReference type="PANTHER" id="PTHR34322">
    <property type="entry name" value="TRANSPOSASE, Y1_TNP DOMAIN-CONTAINING"/>
    <property type="match status" value="1"/>
</dbReference>
<keyword evidence="2" id="KW-1185">Reference proteome</keyword>
<evidence type="ECO:0000313" key="1">
    <source>
        <dbReference type="EMBL" id="MDX6848013.1"/>
    </source>
</evidence>
<comment type="caution">
    <text evidence="1">The sequence shown here is derived from an EMBL/GenBank/DDBJ whole genome shotgun (WGS) entry which is preliminary data.</text>
</comment>
<dbReference type="Gene3D" id="3.30.70.1290">
    <property type="entry name" value="Transposase IS200-like"/>
    <property type="match status" value="1"/>
</dbReference>
<evidence type="ECO:0000313" key="2">
    <source>
        <dbReference type="Proteomes" id="UP001273505"/>
    </source>
</evidence>
<protein>
    <submittedName>
        <fullName evidence="1">Nitrogen fixation protein NifB</fullName>
    </submittedName>
</protein>
<dbReference type="RefSeq" id="WP_302723277.1">
    <property type="nucleotide sequence ID" value="NZ_JAULRU010000583.1"/>
</dbReference>
<dbReference type="InterPro" id="IPR036515">
    <property type="entry name" value="Transposase_17_sf"/>
</dbReference>
<organism evidence="1 2">
    <name type="scientific">Gilvimarinus gilvus</name>
    <dbReference type="NCBI Taxonomy" id="3058038"/>
    <lineage>
        <taxon>Bacteria</taxon>
        <taxon>Pseudomonadati</taxon>
        <taxon>Pseudomonadota</taxon>
        <taxon>Gammaproteobacteria</taxon>
        <taxon>Cellvibrionales</taxon>
        <taxon>Cellvibrionaceae</taxon>
        <taxon>Gilvimarinus</taxon>
    </lineage>
</organism>
<accession>A0ABU4RWE5</accession>
<dbReference type="EMBL" id="JAXAFO010000002">
    <property type="protein sequence ID" value="MDX6848013.1"/>
    <property type="molecule type" value="Genomic_DNA"/>
</dbReference>
<dbReference type="Proteomes" id="UP001273505">
    <property type="component" value="Unassembled WGS sequence"/>
</dbReference>
<dbReference type="SUPFAM" id="SSF143422">
    <property type="entry name" value="Transposase IS200-like"/>
    <property type="match status" value="1"/>
</dbReference>
<reference evidence="1 2" key="1">
    <citation type="submission" date="2023-11" db="EMBL/GenBank/DDBJ databases">
        <title>Gilvimarinus fulvus sp. nov., isolated from the surface of Kelp.</title>
        <authorList>
            <person name="Sun Y.Y."/>
            <person name="Gong Y."/>
            <person name="Du Z.J."/>
        </authorList>
    </citation>
    <scope>NUCLEOTIDE SEQUENCE [LARGE SCALE GENOMIC DNA]</scope>
    <source>
        <strain evidence="1 2">SDUM040013</strain>
    </source>
</reference>
<dbReference type="PANTHER" id="PTHR34322:SF2">
    <property type="entry name" value="TRANSPOSASE IS200-LIKE DOMAIN-CONTAINING PROTEIN"/>
    <property type="match status" value="1"/>
</dbReference>
<gene>
    <name evidence="1" type="ORF">SCD92_01495</name>
</gene>
<sequence length="164" mass="19311">MTQPRNRLISLDDTPFYHCVSRCVRRAFLCGSGKDYNFEHRRGWITHRLKELSAVFAIDVAAYAVMSNHYHVVLRVNRELSDSLSKKEVIERWSLLFKGPRLVQRFRGGQTLSPEELKILDDIVATWQQRLSSISWFMRCLNEPIARWANQEDNCTGRFFEGRF</sequence>